<organism evidence="2">
    <name type="scientific">marine sediment metagenome</name>
    <dbReference type="NCBI Taxonomy" id="412755"/>
    <lineage>
        <taxon>unclassified sequences</taxon>
        <taxon>metagenomes</taxon>
        <taxon>ecological metagenomes</taxon>
    </lineage>
</organism>
<name>A0A0F9MAZ5_9ZZZZ</name>
<feature type="compositionally biased region" description="Low complexity" evidence="1">
    <location>
        <begin position="291"/>
        <end position="302"/>
    </location>
</feature>
<protein>
    <submittedName>
        <fullName evidence="2">Uncharacterized protein</fullName>
    </submittedName>
</protein>
<dbReference type="AlphaFoldDB" id="A0A0F9MAZ5"/>
<evidence type="ECO:0000256" key="1">
    <source>
        <dbReference type="SAM" id="MobiDB-lite"/>
    </source>
</evidence>
<gene>
    <name evidence="2" type="ORF">LCGC14_1406550</name>
</gene>
<proteinExistence type="predicted"/>
<comment type="caution">
    <text evidence="2">The sequence shown here is derived from an EMBL/GenBank/DDBJ whole genome shotgun (WGS) entry which is preliminary data.</text>
</comment>
<feature type="region of interest" description="Disordered" evidence="1">
    <location>
        <begin position="287"/>
        <end position="316"/>
    </location>
</feature>
<sequence>MGYHPTVWSIKELAEMTKQRILNKYDSNIAVTGLTGKGKSTFLFKFFNKFPDFKIEDKLTYKRDETIKLIRDFKNSYIWNDELISSANKRKFYDVEQIELLEIMTKYRSNLNILGGAVPIFFSLDKELLKLFGMHIHIIDRGIGVVHLPREGRMFSDDLWDVKINAKLEEKWSAKIQKNPSFKIPYHKYTSFSGYVYFGKMSDKQEEYYEHLRKIKKGEADGNGEEQPTETFYQKVLRLLREKKLDEKGLFLLCSYEGKKLSSVKVSLNRMLKDEGSDETLKDLLRDTNNNKDNNLLHNNTTMKELSNIEPPTPKS</sequence>
<accession>A0A0F9MAZ5</accession>
<reference evidence="2" key="1">
    <citation type="journal article" date="2015" name="Nature">
        <title>Complex archaea that bridge the gap between prokaryotes and eukaryotes.</title>
        <authorList>
            <person name="Spang A."/>
            <person name="Saw J.H."/>
            <person name="Jorgensen S.L."/>
            <person name="Zaremba-Niedzwiedzka K."/>
            <person name="Martijn J."/>
            <person name="Lind A.E."/>
            <person name="van Eijk R."/>
            <person name="Schleper C."/>
            <person name="Guy L."/>
            <person name="Ettema T.J."/>
        </authorList>
    </citation>
    <scope>NUCLEOTIDE SEQUENCE</scope>
</reference>
<evidence type="ECO:0000313" key="2">
    <source>
        <dbReference type="EMBL" id="KKM73825.1"/>
    </source>
</evidence>
<dbReference type="EMBL" id="LAZR01009239">
    <property type="protein sequence ID" value="KKM73825.1"/>
    <property type="molecule type" value="Genomic_DNA"/>
</dbReference>